<dbReference type="AlphaFoldDB" id="A0A5C6G1B7"/>
<evidence type="ECO:0000256" key="5">
    <source>
        <dbReference type="ARBA" id="ARBA00022729"/>
    </source>
</evidence>
<comment type="function">
    <text evidence="1">Secreted metalloproteinase that allows assimilation of proteinaceous substrates.</text>
</comment>
<reference evidence="13" key="1">
    <citation type="submission" date="2018-12" db="EMBL/GenBank/DDBJ databases">
        <title>The complete genome of Metarhizium rileyi, a key fungal pathogen of Lepidoptera.</title>
        <authorList>
            <person name="Binneck E."/>
            <person name="Lastra C.C.L."/>
            <person name="Sosa-Gomez D.R."/>
        </authorList>
    </citation>
    <scope>NUCLEOTIDE SEQUENCE [LARGE SCALE GENOMIC DNA]</scope>
    <source>
        <strain evidence="13">Cep018-CH2</strain>
    </source>
</reference>
<protein>
    <recommendedName>
        <fullName evidence="11">Peptidase M43 pregnancy-associated plasma-A domain-containing protein</fullName>
    </recommendedName>
</protein>
<dbReference type="InterPro" id="IPR008754">
    <property type="entry name" value="Peptidase_M43"/>
</dbReference>
<evidence type="ECO:0000256" key="4">
    <source>
        <dbReference type="ARBA" id="ARBA00022723"/>
    </source>
</evidence>
<comment type="caution">
    <text evidence="12">The sequence shown here is derived from an EMBL/GenBank/DDBJ whole genome shotgun (WGS) entry which is preliminary data.</text>
</comment>
<feature type="domain" description="Peptidase M43 pregnancy-associated plasma-A" evidence="11">
    <location>
        <begin position="263"/>
        <end position="343"/>
    </location>
</feature>
<comment type="similarity">
    <text evidence="2">Belongs to the peptidase M43B family.</text>
</comment>
<gene>
    <name evidence="12" type="ORF">ED733_002829</name>
</gene>
<evidence type="ECO:0000256" key="1">
    <source>
        <dbReference type="ARBA" id="ARBA00003174"/>
    </source>
</evidence>
<evidence type="ECO:0000256" key="8">
    <source>
        <dbReference type="ARBA" id="ARBA00023049"/>
    </source>
</evidence>
<evidence type="ECO:0000256" key="10">
    <source>
        <dbReference type="SAM" id="MobiDB-lite"/>
    </source>
</evidence>
<evidence type="ECO:0000313" key="13">
    <source>
        <dbReference type="Proteomes" id="UP000317257"/>
    </source>
</evidence>
<keyword evidence="8" id="KW-0482">Metalloprotease</keyword>
<keyword evidence="7" id="KW-0862">Zinc</keyword>
<dbReference type="SUPFAM" id="SSF55486">
    <property type="entry name" value="Metalloproteases ('zincins'), catalytic domain"/>
    <property type="match status" value="1"/>
</dbReference>
<organism evidence="12 13">
    <name type="scientific">Metarhizium rileyi (strain RCEF 4871)</name>
    <name type="common">Nomuraea rileyi</name>
    <dbReference type="NCBI Taxonomy" id="1649241"/>
    <lineage>
        <taxon>Eukaryota</taxon>
        <taxon>Fungi</taxon>
        <taxon>Dikarya</taxon>
        <taxon>Ascomycota</taxon>
        <taxon>Pezizomycotina</taxon>
        <taxon>Sordariomycetes</taxon>
        <taxon>Hypocreomycetidae</taxon>
        <taxon>Hypocreales</taxon>
        <taxon>Clavicipitaceae</taxon>
        <taxon>Metarhizium</taxon>
    </lineage>
</organism>
<dbReference type="GO" id="GO:0006508">
    <property type="term" value="P:proteolysis"/>
    <property type="evidence" value="ECO:0007669"/>
    <property type="project" value="UniProtKB-KW"/>
</dbReference>
<evidence type="ECO:0000256" key="9">
    <source>
        <dbReference type="ARBA" id="ARBA00023157"/>
    </source>
</evidence>
<feature type="region of interest" description="Disordered" evidence="10">
    <location>
        <begin position="531"/>
        <end position="556"/>
    </location>
</feature>
<accession>A0A5C6G1B7</accession>
<dbReference type="Gene3D" id="3.40.390.10">
    <property type="entry name" value="Collagenase (Catalytic Domain)"/>
    <property type="match status" value="1"/>
</dbReference>
<dbReference type="InterPro" id="IPR024079">
    <property type="entry name" value="MetalloPept_cat_dom_sf"/>
</dbReference>
<sequence>MVQRDSQANFGKLRWDITHFITNMRFVNIVAAFAMATVAQAFVVPPHTANGVYAVTIGEDGQEVHTRISDSTNLQSIQPDGVTTVKKLGLLEAGRIWCGCGFNMDPRNCDAAVESLVAQMGILESLLALRSSHERRQAEQNQEFNIRVFGHVIYENETREGGYLEEPDIKGGVEELNANFARHGVSFTYFNTSYNNDAALSSHLSEDDVSRTTKAYRRGHYADLNLFFLSRLQNINWSGVCTLPNEKYFQGDSSLPTKDGCFLLGHWLGLYHTFEDCDVGDFVEDTAPQEKSTNDTPDSLMRNNKSEVFQCGAWQPSNRFNFMDYSNAKGLHFTDGQVDRIKAYAYLRDTFKAEPSHVTDELDFWSGCAMQWTGPKSFDGGFTCERSRTEKDHIACVSEATDADSAERFDVKANCPLKWNGPDKFQEKVVCEELSFNHFRCKPDNSTTADIFSDCEIKLLGPARKTHGMNCIINDQDHRVAWCDDPRPPNKTHHWEQLSIFGPCRLEWKGDLDFIGETVCENLSPTHVRCGAAPATTPGSDPGPNPAGQSSSPAPASEKASYFYCKEKGIASYRLSSSNSSRYA</sequence>
<evidence type="ECO:0000313" key="12">
    <source>
        <dbReference type="EMBL" id="TWU71650.1"/>
    </source>
</evidence>
<dbReference type="GO" id="GO:0046872">
    <property type="term" value="F:metal ion binding"/>
    <property type="evidence" value="ECO:0007669"/>
    <property type="project" value="UniProtKB-KW"/>
</dbReference>
<keyword evidence="6" id="KW-0378">Hydrolase</keyword>
<name>A0A5C6G1B7_METRR</name>
<evidence type="ECO:0000259" key="11">
    <source>
        <dbReference type="Pfam" id="PF05572"/>
    </source>
</evidence>
<dbReference type="PANTHER" id="PTHR47466:SF1">
    <property type="entry name" value="METALLOPROTEASE MEP1 (AFU_ORTHOLOGUE AFUA_1G07730)-RELATED"/>
    <property type="match status" value="1"/>
</dbReference>
<dbReference type="Pfam" id="PF05572">
    <property type="entry name" value="Peptidase_M43"/>
    <property type="match status" value="1"/>
</dbReference>
<keyword evidence="5" id="KW-0732">Signal</keyword>
<evidence type="ECO:0000256" key="6">
    <source>
        <dbReference type="ARBA" id="ARBA00022801"/>
    </source>
</evidence>
<keyword evidence="3" id="KW-0645">Protease</keyword>
<evidence type="ECO:0000256" key="7">
    <source>
        <dbReference type="ARBA" id="ARBA00022833"/>
    </source>
</evidence>
<dbReference type="PANTHER" id="PTHR47466">
    <property type="match status" value="1"/>
</dbReference>
<keyword evidence="9" id="KW-1015">Disulfide bond</keyword>
<feature type="compositionally biased region" description="Low complexity" evidence="10">
    <location>
        <begin position="546"/>
        <end position="556"/>
    </location>
</feature>
<dbReference type="GO" id="GO:0008237">
    <property type="term" value="F:metallopeptidase activity"/>
    <property type="evidence" value="ECO:0007669"/>
    <property type="project" value="UniProtKB-KW"/>
</dbReference>
<proteinExistence type="inferred from homology"/>
<dbReference type="EMBL" id="SBHS01000040">
    <property type="protein sequence ID" value="TWU71650.1"/>
    <property type="molecule type" value="Genomic_DNA"/>
</dbReference>
<evidence type="ECO:0000256" key="3">
    <source>
        <dbReference type="ARBA" id="ARBA00022670"/>
    </source>
</evidence>
<dbReference type="Proteomes" id="UP000317257">
    <property type="component" value="Unassembled WGS sequence"/>
</dbReference>
<keyword evidence="4" id="KW-0479">Metal-binding</keyword>
<evidence type="ECO:0000256" key="2">
    <source>
        <dbReference type="ARBA" id="ARBA00008721"/>
    </source>
</evidence>